<evidence type="ECO:0000313" key="2">
    <source>
        <dbReference type="Proteomes" id="UP000515152"/>
    </source>
</evidence>
<reference evidence="3" key="1">
    <citation type="submission" date="2025-08" db="UniProtKB">
        <authorList>
            <consortium name="RefSeq"/>
        </authorList>
    </citation>
    <scope>IDENTIFICATION</scope>
</reference>
<dbReference type="SUPFAM" id="SSF52151">
    <property type="entry name" value="FabD/lysophospholipase-like"/>
    <property type="match status" value="1"/>
</dbReference>
<dbReference type="OrthoDB" id="419768at2759"/>
<feature type="region of interest" description="Disordered" evidence="1">
    <location>
        <begin position="91"/>
        <end position="111"/>
    </location>
</feature>
<protein>
    <submittedName>
        <fullName evidence="3">Cytosolic phospholipase A2 zeta-like</fullName>
    </submittedName>
</protein>
<dbReference type="RefSeq" id="XP_031435047.1">
    <property type="nucleotide sequence ID" value="XM_031579187.1"/>
</dbReference>
<dbReference type="Gene3D" id="3.40.1090.10">
    <property type="entry name" value="Cytosolic phospholipase A2 catalytic domain"/>
    <property type="match status" value="1"/>
</dbReference>
<dbReference type="InterPro" id="IPR016035">
    <property type="entry name" value="Acyl_Trfase/lysoPLipase"/>
</dbReference>
<dbReference type="AlphaFoldDB" id="A0A6P8GHW7"/>
<organism evidence="2 3">
    <name type="scientific">Clupea harengus</name>
    <name type="common">Atlantic herring</name>
    <dbReference type="NCBI Taxonomy" id="7950"/>
    <lineage>
        <taxon>Eukaryota</taxon>
        <taxon>Metazoa</taxon>
        <taxon>Chordata</taxon>
        <taxon>Craniata</taxon>
        <taxon>Vertebrata</taxon>
        <taxon>Euteleostomi</taxon>
        <taxon>Actinopterygii</taxon>
        <taxon>Neopterygii</taxon>
        <taxon>Teleostei</taxon>
        <taxon>Clupei</taxon>
        <taxon>Clupeiformes</taxon>
        <taxon>Clupeoidei</taxon>
        <taxon>Clupeidae</taxon>
        <taxon>Clupea</taxon>
    </lineage>
</organism>
<accession>A0A6P8GHW7</accession>
<dbReference type="GeneID" id="116223214"/>
<name>A0A6P8GHW7_CLUHA</name>
<dbReference type="KEGG" id="char:116223214"/>
<gene>
    <name evidence="3" type="primary">LOC116223214</name>
</gene>
<keyword evidence="2" id="KW-1185">Reference proteome</keyword>
<proteinExistence type="predicted"/>
<evidence type="ECO:0000256" key="1">
    <source>
        <dbReference type="SAM" id="MobiDB-lite"/>
    </source>
</evidence>
<dbReference type="Proteomes" id="UP000515152">
    <property type="component" value="Chromosome 13"/>
</dbReference>
<sequence length="111" mass="12788">MSTLYENADWSLGDLGMVTEPMKVEMIKRYQNILSEEQLSYYWEEMGQKGRDGLPVSPIDMWGLAIEHLIYGKVLQDTYGTNTCTLTHKKSSAHLHSCEHEDEPDGHQRGW</sequence>
<evidence type="ECO:0000313" key="3">
    <source>
        <dbReference type="RefSeq" id="XP_031435047.1"/>
    </source>
</evidence>